<dbReference type="Proteomes" id="UP001152797">
    <property type="component" value="Unassembled WGS sequence"/>
</dbReference>
<dbReference type="InterPro" id="IPR007577">
    <property type="entry name" value="GlycoTrfase_DXD_sugar-bd_CS"/>
</dbReference>
<dbReference type="EMBL" id="CAMXCT030001456">
    <property type="protein sequence ID" value="CAL4777583.1"/>
    <property type="molecule type" value="Genomic_DNA"/>
</dbReference>
<organism evidence="2">
    <name type="scientific">Cladocopium goreaui</name>
    <dbReference type="NCBI Taxonomy" id="2562237"/>
    <lineage>
        <taxon>Eukaryota</taxon>
        <taxon>Sar</taxon>
        <taxon>Alveolata</taxon>
        <taxon>Dinophyceae</taxon>
        <taxon>Suessiales</taxon>
        <taxon>Symbiodiniaceae</taxon>
        <taxon>Cladocopium</taxon>
    </lineage>
</organism>
<dbReference type="GO" id="GO:0051999">
    <property type="term" value="P:mannosyl-inositol phosphorylceramide biosynthetic process"/>
    <property type="evidence" value="ECO:0007669"/>
    <property type="project" value="TreeGrafter"/>
</dbReference>
<dbReference type="OrthoDB" id="409543at2759"/>
<name>A0A9P1CF33_9DINO</name>
<keyword evidence="4" id="KW-1185">Reference proteome</keyword>
<gene>
    <name evidence="2" type="ORF">C1SCF055_LOCUS17272</name>
</gene>
<reference evidence="3 4" key="2">
    <citation type="submission" date="2024-05" db="EMBL/GenBank/DDBJ databases">
        <authorList>
            <person name="Chen Y."/>
            <person name="Shah S."/>
            <person name="Dougan E. K."/>
            <person name="Thang M."/>
            <person name="Chan C."/>
        </authorList>
    </citation>
    <scope>NUCLEOTIDE SEQUENCE [LARGE SCALE GENOMIC DNA]</scope>
</reference>
<dbReference type="GO" id="GO:0016020">
    <property type="term" value="C:membrane"/>
    <property type="evidence" value="ECO:0007669"/>
    <property type="project" value="GOC"/>
</dbReference>
<dbReference type="AlphaFoldDB" id="A0A9P1CF33"/>
<dbReference type="InterPro" id="IPR029044">
    <property type="entry name" value="Nucleotide-diphossugar_trans"/>
</dbReference>
<dbReference type="EMBL" id="CAMXCT010001456">
    <property type="protein sequence ID" value="CAI3990271.1"/>
    <property type="molecule type" value="Genomic_DNA"/>
</dbReference>
<sequence>MATASSFSPFGHPRALEHRASLRSCIKGVPKILHFLWFCSPLPKHITKRIVDFALMNPTYKVMVLVDVAPNQSEVDFMNSPEVLKRPAGSIIVHYLKSYGEIFRTMDILRWMDNISHNPAHKHKCAGMSDVARLETLFHYGGIYMDTDFVPDRPFADYGDLFRWPFVTHKVLDVPLFVEIGGVILKNLGYHPDCRIYLHV</sequence>
<evidence type="ECO:0000313" key="4">
    <source>
        <dbReference type="Proteomes" id="UP001152797"/>
    </source>
</evidence>
<dbReference type="EMBL" id="CAMXCT020001456">
    <property type="protein sequence ID" value="CAL1143646.1"/>
    <property type="molecule type" value="Genomic_DNA"/>
</dbReference>
<evidence type="ECO:0000313" key="3">
    <source>
        <dbReference type="EMBL" id="CAL4777583.1"/>
    </source>
</evidence>
<proteinExistence type="predicted"/>
<dbReference type="Gene3D" id="3.90.550.20">
    <property type="match status" value="1"/>
</dbReference>
<evidence type="ECO:0000256" key="1">
    <source>
        <dbReference type="ARBA" id="ARBA00022679"/>
    </source>
</evidence>
<dbReference type="InterPro" id="IPR051706">
    <property type="entry name" value="Glycosyltransferase_domain"/>
</dbReference>
<evidence type="ECO:0000313" key="2">
    <source>
        <dbReference type="EMBL" id="CAI3990271.1"/>
    </source>
</evidence>
<accession>A0A9P1CF33</accession>
<keyword evidence="1" id="KW-0808">Transferase</keyword>
<dbReference type="SUPFAM" id="SSF53448">
    <property type="entry name" value="Nucleotide-diphospho-sugar transferases"/>
    <property type="match status" value="1"/>
</dbReference>
<comment type="caution">
    <text evidence="2">The sequence shown here is derived from an EMBL/GenBank/DDBJ whole genome shotgun (WGS) entry which is preliminary data.</text>
</comment>
<dbReference type="GO" id="GO:0000030">
    <property type="term" value="F:mannosyltransferase activity"/>
    <property type="evidence" value="ECO:0007669"/>
    <property type="project" value="TreeGrafter"/>
</dbReference>
<protein>
    <submittedName>
        <fullName evidence="3">Subversion of eukaryotic traffic protein A (Effector protein SetA) (Subversion of eukaryotic vesicle trafficking A)</fullName>
    </submittedName>
</protein>
<reference evidence="2" key="1">
    <citation type="submission" date="2022-10" db="EMBL/GenBank/DDBJ databases">
        <authorList>
            <person name="Chen Y."/>
            <person name="Dougan E. K."/>
            <person name="Chan C."/>
            <person name="Rhodes N."/>
            <person name="Thang M."/>
        </authorList>
    </citation>
    <scope>NUCLEOTIDE SEQUENCE</scope>
</reference>
<dbReference type="Pfam" id="PF04488">
    <property type="entry name" value="Gly_transf_sug"/>
    <property type="match status" value="1"/>
</dbReference>
<dbReference type="PANTHER" id="PTHR32385:SF15">
    <property type="entry name" value="INOSITOL PHOSPHOCERAMIDE MANNOSYLTRANSFERASE 1"/>
    <property type="match status" value="1"/>
</dbReference>
<dbReference type="PANTHER" id="PTHR32385">
    <property type="entry name" value="MANNOSYL PHOSPHORYLINOSITOL CERAMIDE SYNTHASE"/>
    <property type="match status" value="1"/>
</dbReference>